<dbReference type="AlphaFoldDB" id="A0A0E0B5S0"/>
<organism evidence="2">
    <name type="scientific">Oryza glumipatula</name>
    <dbReference type="NCBI Taxonomy" id="40148"/>
    <lineage>
        <taxon>Eukaryota</taxon>
        <taxon>Viridiplantae</taxon>
        <taxon>Streptophyta</taxon>
        <taxon>Embryophyta</taxon>
        <taxon>Tracheophyta</taxon>
        <taxon>Spermatophyta</taxon>
        <taxon>Magnoliopsida</taxon>
        <taxon>Liliopsida</taxon>
        <taxon>Poales</taxon>
        <taxon>Poaceae</taxon>
        <taxon>BOP clade</taxon>
        <taxon>Oryzoideae</taxon>
        <taxon>Oryzeae</taxon>
        <taxon>Oryzinae</taxon>
        <taxon>Oryza</taxon>
    </lineage>
</organism>
<dbReference type="EnsemblPlants" id="OGLUM09G18200.1">
    <property type="protein sequence ID" value="OGLUM09G18200.1"/>
    <property type="gene ID" value="OGLUM09G18200"/>
</dbReference>
<keyword evidence="1" id="KW-0812">Transmembrane</keyword>
<dbReference type="HOGENOM" id="CLU_115601_0_0_1"/>
<keyword evidence="1" id="KW-0472">Membrane</keyword>
<evidence type="ECO:0000313" key="2">
    <source>
        <dbReference type="EnsemblPlants" id="OGLUM09G18200.1"/>
    </source>
</evidence>
<dbReference type="Proteomes" id="UP000026961">
    <property type="component" value="Chromosome 9"/>
</dbReference>
<feature type="transmembrane region" description="Helical" evidence="1">
    <location>
        <begin position="94"/>
        <end position="117"/>
    </location>
</feature>
<name>A0A0E0B5S0_9ORYZ</name>
<protein>
    <submittedName>
        <fullName evidence="2">Uncharacterized protein</fullName>
    </submittedName>
</protein>
<proteinExistence type="predicted"/>
<sequence>MSNSSSGTSNIKDEIDAAFAAGAMPPEWRPRLLASQRLGEGDVDRIAAAIAEVHATYQYVGSTKGNIGYVAFLFVLGVLFLCVAGLFFRENNYLNGALAVLVAVAFIVIIPMIILLYEFHRWRANMLMAQTRTVLERFLLPPV</sequence>
<evidence type="ECO:0000256" key="1">
    <source>
        <dbReference type="SAM" id="Phobius"/>
    </source>
</evidence>
<dbReference type="Gramene" id="OGLUM09G18200.1">
    <property type="protein sequence ID" value="OGLUM09G18200.1"/>
    <property type="gene ID" value="OGLUM09G18200"/>
</dbReference>
<accession>A0A0E0B5S0</accession>
<keyword evidence="1" id="KW-1133">Transmembrane helix</keyword>
<reference evidence="2" key="2">
    <citation type="submission" date="2018-05" db="EMBL/GenBank/DDBJ databases">
        <title>OgluRS3 (Oryza glumaepatula Reference Sequence Version 3).</title>
        <authorList>
            <person name="Zhang J."/>
            <person name="Kudrna D."/>
            <person name="Lee S."/>
            <person name="Talag J."/>
            <person name="Welchert J."/>
            <person name="Wing R.A."/>
        </authorList>
    </citation>
    <scope>NUCLEOTIDE SEQUENCE [LARGE SCALE GENOMIC DNA]</scope>
</reference>
<reference evidence="2" key="1">
    <citation type="submission" date="2015-04" db="UniProtKB">
        <authorList>
            <consortium name="EnsemblPlants"/>
        </authorList>
    </citation>
    <scope>IDENTIFICATION</scope>
</reference>
<evidence type="ECO:0000313" key="3">
    <source>
        <dbReference type="Proteomes" id="UP000026961"/>
    </source>
</evidence>
<feature type="transmembrane region" description="Helical" evidence="1">
    <location>
        <begin position="67"/>
        <end position="88"/>
    </location>
</feature>
<keyword evidence="3" id="KW-1185">Reference proteome</keyword>